<proteinExistence type="predicted"/>
<keyword evidence="1" id="KW-0732">Signal</keyword>
<protein>
    <submittedName>
        <fullName evidence="2">Uncharacterized protein</fullName>
    </submittedName>
</protein>
<evidence type="ECO:0000256" key="1">
    <source>
        <dbReference type="SAM" id="SignalP"/>
    </source>
</evidence>
<accession>A0A397UCJ3</accession>
<gene>
    <name evidence="2" type="ORF">C2G38_2147367</name>
</gene>
<feature type="signal peptide" evidence="1">
    <location>
        <begin position="1"/>
        <end position="20"/>
    </location>
</feature>
<feature type="chain" id="PRO_5017468346" evidence="1">
    <location>
        <begin position="21"/>
        <end position="166"/>
    </location>
</feature>
<evidence type="ECO:0000313" key="3">
    <source>
        <dbReference type="Proteomes" id="UP000266673"/>
    </source>
</evidence>
<reference evidence="2 3" key="1">
    <citation type="submission" date="2018-06" db="EMBL/GenBank/DDBJ databases">
        <title>Comparative genomics reveals the genomic features of Rhizophagus irregularis, R. cerebriforme, R. diaphanum and Gigaspora rosea, and their symbiotic lifestyle signature.</title>
        <authorList>
            <person name="Morin E."/>
            <person name="San Clemente H."/>
            <person name="Chen E.C.H."/>
            <person name="De La Providencia I."/>
            <person name="Hainaut M."/>
            <person name="Kuo A."/>
            <person name="Kohler A."/>
            <person name="Murat C."/>
            <person name="Tang N."/>
            <person name="Roy S."/>
            <person name="Loubradou J."/>
            <person name="Henrissat B."/>
            <person name="Grigoriev I.V."/>
            <person name="Corradi N."/>
            <person name="Roux C."/>
            <person name="Martin F.M."/>
        </authorList>
    </citation>
    <scope>NUCLEOTIDE SEQUENCE [LARGE SCALE GENOMIC DNA]</scope>
    <source>
        <strain evidence="2 3">DAOM 194757</strain>
    </source>
</reference>
<evidence type="ECO:0000313" key="2">
    <source>
        <dbReference type="EMBL" id="RIB07880.1"/>
    </source>
</evidence>
<keyword evidence="3" id="KW-1185">Reference proteome</keyword>
<organism evidence="2 3">
    <name type="scientific">Gigaspora rosea</name>
    <dbReference type="NCBI Taxonomy" id="44941"/>
    <lineage>
        <taxon>Eukaryota</taxon>
        <taxon>Fungi</taxon>
        <taxon>Fungi incertae sedis</taxon>
        <taxon>Mucoromycota</taxon>
        <taxon>Glomeromycotina</taxon>
        <taxon>Glomeromycetes</taxon>
        <taxon>Diversisporales</taxon>
        <taxon>Gigasporaceae</taxon>
        <taxon>Gigaspora</taxon>
    </lineage>
</organism>
<dbReference type="Proteomes" id="UP000266673">
    <property type="component" value="Unassembled WGS sequence"/>
</dbReference>
<comment type="caution">
    <text evidence="2">The sequence shown here is derived from an EMBL/GenBank/DDBJ whole genome shotgun (WGS) entry which is preliminary data.</text>
</comment>
<dbReference type="AlphaFoldDB" id="A0A397UCJ3"/>
<sequence length="166" mass="18356">MRRTILTILFCIFFFVLIDAIIFKRQGLSNGADCQNDSDCASSICNNNTKKCSTFDLRKTREHCKVDKACVNELCVKLSNDVSQCDLIDSRDTGEACLGDNACASQCCRIIKNDFKNTCQTIDTRFVGFHCQTNGACASNICVFANFTNHTPGTCADCRKDGCINK</sequence>
<dbReference type="OrthoDB" id="10357238at2759"/>
<name>A0A397UCJ3_9GLOM</name>
<dbReference type="EMBL" id="QKWP01001588">
    <property type="protein sequence ID" value="RIB07880.1"/>
    <property type="molecule type" value="Genomic_DNA"/>
</dbReference>